<feature type="signal peptide" evidence="1">
    <location>
        <begin position="1"/>
        <end position="18"/>
    </location>
</feature>
<dbReference type="EMBL" id="OV696690">
    <property type="protein sequence ID" value="CAH1264848.1"/>
    <property type="molecule type" value="Genomic_DNA"/>
</dbReference>
<keyword evidence="3" id="KW-1185">Reference proteome</keyword>
<evidence type="ECO:0000313" key="2">
    <source>
        <dbReference type="EMBL" id="CAH1264848.1"/>
    </source>
</evidence>
<gene>
    <name evidence="2" type="primary">Hypp3071</name>
    <name evidence="2" type="ORF">BLAG_LOCUS19050</name>
</gene>
<protein>
    <submittedName>
        <fullName evidence="2">Hypp3071 protein</fullName>
    </submittedName>
</protein>
<evidence type="ECO:0000313" key="3">
    <source>
        <dbReference type="Proteomes" id="UP000838412"/>
    </source>
</evidence>
<feature type="chain" id="PRO_5035422837" evidence="1">
    <location>
        <begin position="19"/>
        <end position="234"/>
    </location>
</feature>
<reference evidence="2" key="1">
    <citation type="submission" date="2022-01" db="EMBL/GenBank/DDBJ databases">
        <authorList>
            <person name="Braso-Vives M."/>
        </authorList>
    </citation>
    <scope>NUCLEOTIDE SEQUENCE</scope>
</reference>
<organism evidence="2 3">
    <name type="scientific">Branchiostoma lanceolatum</name>
    <name type="common">Common lancelet</name>
    <name type="synonym">Amphioxus lanceolatum</name>
    <dbReference type="NCBI Taxonomy" id="7740"/>
    <lineage>
        <taxon>Eukaryota</taxon>
        <taxon>Metazoa</taxon>
        <taxon>Chordata</taxon>
        <taxon>Cephalochordata</taxon>
        <taxon>Leptocardii</taxon>
        <taxon>Amphioxiformes</taxon>
        <taxon>Branchiostomatidae</taxon>
        <taxon>Branchiostoma</taxon>
    </lineage>
</organism>
<evidence type="ECO:0000256" key="1">
    <source>
        <dbReference type="SAM" id="SignalP"/>
    </source>
</evidence>
<accession>A0A8J9ZWL2</accession>
<name>A0A8J9ZWL2_BRALA</name>
<proteinExistence type="predicted"/>
<sequence length="234" mass="24957">MGFGVWLVLVALLPMIDAEGYGEEETCKLVTPGVCVPRDQWGAPGPLPPCVNYDVMLPEVTRVNMTLPDTMVELGLNDFLPNIEEIRDAGKIPFRGPTSIPVGGVAAPHWVRVGTAILLIYTATVDGAEQLFAFPSGQFMSLVASDTLEGPIRSLKGGMEGFANTYPDTVAESMPSLVQDFSDLLDSFNCSTGGPNCNRTLGEEDVTMLGGKAELLSALGFQYGFAFRLGISMG</sequence>
<keyword evidence="1" id="KW-0732">Signal</keyword>
<dbReference type="Proteomes" id="UP000838412">
    <property type="component" value="Chromosome 5"/>
</dbReference>
<dbReference type="AlphaFoldDB" id="A0A8J9ZWL2"/>
<dbReference type="OrthoDB" id="10052435at2759"/>